<keyword evidence="2" id="KW-1185">Reference proteome</keyword>
<protein>
    <submittedName>
        <fullName evidence="1">Uncharacterized protein</fullName>
    </submittedName>
</protein>
<dbReference type="Proteomes" id="UP000218811">
    <property type="component" value="Unassembled WGS sequence"/>
</dbReference>
<sequence>MSIAAEEMKFYGGTIAQTIYYYQAYLQDSIKLKSLVLMNYDIPQMLWEAVVVSHTDMATALTWVVSILHICIMETSAIARDVSPYILMQNAVIRNKAIRNILTIVATRILKGLVKDLRVTIHDKATTSAIQLIQIILYELGPRKTFGGNASNLTYFVASSVNVNSVLIA</sequence>
<reference evidence="1 2" key="1">
    <citation type="journal article" date="2012" name="Science">
        <title>The Paleozoic origin of enzymatic lignin decomposition reconstructed from 31 fungal genomes.</title>
        <authorList>
            <person name="Floudas D."/>
            <person name="Binder M."/>
            <person name="Riley R."/>
            <person name="Barry K."/>
            <person name="Blanchette R.A."/>
            <person name="Henrissat B."/>
            <person name="Martinez A.T."/>
            <person name="Otillar R."/>
            <person name="Spatafora J.W."/>
            <person name="Yadav J.S."/>
            <person name="Aerts A."/>
            <person name="Benoit I."/>
            <person name="Boyd A."/>
            <person name="Carlson A."/>
            <person name="Copeland A."/>
            <person name="Coutinho P.M."/>
            <person name="de Vries R.P."/>
            <person name="Ferreira P."/>
            <person name="Findley K."/>
            <person name="Foster B."/>
            <person name="Gaskell J."/>
            <person name="Glotzer D."/>
            <person name="Gorecki P."/>
            <person name="Heitman J."/>
            <person name="Hesse C."/>
            <person name="Hori C."/>
            <person name="Igarashi K."/>
            <person name="Jurgens J.A."/>
            <person name="Kallen N."/>
            <person name="Kersten P."/>
            <person name="Kohler A."/>
            <person name="Kuees U."/>
            <person name="Kumar T.K.A."/>
            <person name="Kuo A."/>
            <person name="LaButti K."/>
            <person name="Larrondo L.F."/>
            <person name="Lindquist E."/>
            <person name="Ling A."/>
            <person name="Lombard V."/>
            <person name="Lucas S."/>
            <person name="Lundell T."/>
            <person name="Martin R."/>
            <person name="McLaughlin D.J."/>
            <person name="Morgenstern I."/>
            <person name="Morin E."/>
            <person name="Murat C."/>
            <person name="Nagy L.G."/>
            <person name="Nolan M."/>
            <person name="Ohm R.A."/>
            <person name="Patyshakuliyeva A."/>
            <person name="Rokas A."/>
            <person name="Ruiz-Duenas F.J."/>
            <person name="Sabat G."/>
            <person name="Salamov A."/>
            <person name="Samejima M."/>
            <person name="Schmutz J."/>
            <person name="Slot J.C."/>
            <person name="St John F."/>
            <person name="Stenlid J."/>
            <person name="Sun H."/>
            <person name="Sun S."/>
            <person name="Syed K."/>
            <person name="Tsang A."/>
            <person name="Wiebenga A."/>
            <person name="Young D."/>
            <person name="Pisabarro A."/>
            <person name="Eastwood D.C."/>
            <person name="Martin F."/>
            <person name="Cullen D."/>
            <person name="Grigoriev I.V."/>
            <person name="Hibbett D.S."/>
        </authorList>
    </citation>
    <scope>NUCLEOTIDE SEQUENCE [LARGE SCALE GENOMIC DNA]</scope>
    <source>
        <strain evidence="1 2">MD-104</strain>
    </source>
</reference>
<proteinExistence type="predicted"/>
<dbReference type="EMBL" id="KB468135">
    <property type="protein sequence ID" value="PCH42856.1"/>
    <property type="molecule type" value="Genomic_DNA"/>
</dbReference>
<dbReference type="AlphaFoldDB" id="A0A2H3JKW9"/>
<name>A0A2H3JKW9_WOLCO</name>
<organism evidence="1 2">
    <name type="scientific">Wolfiporia cocos (strain MD-104)</name>
    <name type="common">Brown rot fungus</name>
    <dbReference type="NCBI Taxonomy" id="742152"/>
    <lineage>
        <taxon>Eukaryota</taxon>
        <taxon>Fungi</taxon>
        <taxon>Dikarya</taxon>
        <taxon>Basidiomycota</taxon>
        <taxon>Agaricomycotina</taxon>
        <taxon>Agaricomycetes</taxon>
        <taxon>Polyporales</taxon>
        <taxon>Phaeolaceae</taxon>
        <taxon>Wolfiporia</taxon>
    </lineage>
</organism>
<gene>
    <name evidence="1" type="ORF">WOLCODRAFT_17980</name>
</gene>
<evidence type="ECO:0000313" key="1">
    <source>
        <dbReference type="EMBL" id="PCH42856.1"/>
    </source>
</evidence>
<evidence type="ECO:0000313" key="2">
    <source>
        <dbReference type="Proteomes" id="UP000218811"/>
    </source>
</evidence>
<accession>A0A2H3JKW9</accession>